<comment type="catalytic activity">
    <reaction evidence="8">
        <text>RNA(n) + a ribonucleoside 5'-triphosphate = RNA(n+1) + diphosphate</text>
        <dbReference type="Rhea" id="RHEA:21248"/>
        <dbReference type="Rhea" id="RHEA-COMP:14527"/>
        <dbReference type="Rhea" id="RHEA-COMP:17342"/>
        <dbReference type="ChEBI" id="CHEBI:33019"/>
        <dbReference type="ChEBI" id="CHEBI:61557"/>
        <dbReference type="ChEBI" id="CHEBI:140395"/>
        <dbReference type="EC" id="2.7.7.48"/>
    </reaction>
</comment>
<dbReference type="Pfam" id="PF03431">
    <property type="entry name" value="RNA_replicase_B"/>
    <property type="match status" value="1"/>
</dbReference>
<dbReference type="GO" id="GO:0003968">
    <property type="term" value="F:RNA-directed RNA polymerase activity"/>
    <property type="evidence" value="ECO:0007669"/>
    <property type="project" value="UniProtKB-KW"/>
</dbReference>
<protein>
    <recommendedName>
        <fullName evidence="1">RNA-directed RNA polymerase</fullName>
        <ecNumber evidence="1">2.7.7.48</ecNumber>
    </recommendedName>
    <alternativeName>
        <fullName evidence="7">RNA replicase beta chain</fullName>
    </alternativeName>
</protein>
<dbReference type="GO" id="GO:0000166">
    <property type="term" value="F:nucleotide binding"/>
    <property type="evidence" value="ECO:0007669"/>
    <property type="project" value="UniProtKB-KW"/>
</dbReference>
<dbReference type="GO" id="GO:0039694">
    <property type="term" value="P:viral RNA genome replication"/>
    <property type="evidence" value="ECO:0007669"/>
    <property type="project" value="InterPro"/>
</dbReference>
<evidence type="ECO:0000256" key="3">
    <source>
        <dbReference type="ARBA" id="ARBA00022679"/>
    </source>
</evidence>
<dbReference type="InterPro" id="IPR007096">
    <property type="entry name" value="RNA-dir_Rpol_cat_phage"/>
</dbReference>
<proteinExistence type="predicted"/>
<keyword evidence="2 11" id="KW-0696">RNA-directed RNA polymerase</keyword>
<keyword evidence="5" id="KW-0547">Nucleotide-binding</keyword>
<dbReference type="InterPro" id="IPR005093">
    <property type="entry name" value="RNArep_beta"/>
</dbReference>
<dbReference type="InterPro" id="IPR043502">
    <property type="entry name" value="DNA/RNA_pol_sf"/>
</dbReference>
<evidence type="ECO:0000256" key="4">
    <source>
        <dbReference type="ARBA" id="ARBA00022695"/>
    </source>
</evidence>
<evidence type="ECO:0000256" key="7">
    <source>
        <dbReference type="ARBA" id="ARBA00030248"/>
    </source>
</evidence>
<evidence type="ECO:0000256" key="6">
    <source>
        <dbReference type="ARBA" id="ARBA00022953"/>
    </source>
</evidence>
<comment type="cofactor">
    <cofactor evidence="9">
        <name>Mg(2+)</name>
        <dbReference type="ChEBI" id="CHEBI:18420"/>
    </cofactor>
    <text evidence="9">Binds 2 Mg(2+) per subunit.</text>
</comment>
<keyword evidence="4" id="KW-0548">Nucleotidyltransferase</keyword>
<sequence>MKSLVDLLVLLLLDCGRKSGAPVSRDVKTLRDRVDHEGDSFITITLPAFCRDFERSLDEGRITPGSFLSFGKKRSGTPEFLQGFLRNVFDSEGILLNVPSLDCVRFVRQICLFGKNLRRPCSRERELEARERYVQCDNDLAAPSGQVHRYFKAAAAILNRSMLLDSSFIAGVRPRHGPGSTVEQILGNQKWRFRRWHKRLEDVGFTYLLYGLASSKLSYEDVLCWPEIVEPEDEAPVRVIFVPKTLRTPRVIAVEPVCMQYAQQGLKDYLVRQLERCRFTSGRINFRNQGVNQALALESSRSGRYATVDMSDASDRVPLSLVVDMFESTPTWLEWILACRTTSARLPLGDQVIPLKKFASMGSALTFPIEAMVFFLSIVVSRIKSAGSFPTARSLHAFSRDVYVYGDDLIFPADEAPSICDDLESLGFRVNRRKSFWTGRFRESCGSDCYDNALVTPVYLRRDLPTSRKDASGVVSSVATANQLEIAGYPMVAAAVRKAVEGVVGKLPHLSSSSPAIGWHKGSDFVPPFRWNDDLQRDEISCWLPTPTKYSDFLEGSPALAKCFRLIGAPMGTISKDHLLSSSRSHGLTLKRGRALPALPEGGG</sequence>
<evidence type="ECO:0000256" key="8">
    <source>
        <dbReference type="ARBA" id="ARBA00048744"/>
    </source>
</evidence>
<reference evidence="11" key="1">
    <citation type="submission" date="2019-05" db="EMBL/GenBank/DDBJ databases">
        <title>Metatranscriptomic reconstruction reveals RNA viruses with the potential to shape carbon cycling in soil.</title>
        <authorList>
            <person name="Starr E.P."/>
            <person name="Nuccio E."/>
            <person name="Pett-Ridge J."/>
            <person name="Banfield J.F."/>
            <person name="Firestone M.K."/>
        </authorList>
    </citation>
    <scope>NUCLEOTIDE SEQUENCE</scope>
    <source>
        <strain evidence="11">H1_Rhizo_26_FD_scaffold_619</strain>
    </source>
</reference>
<dbReference type="GO" id="GO:0046872">
    <property type="term" value="F:metal ion binding"/>
    <property type="evidence" value="ECO:0007669"/>
    <property type="project" value="UniProtKB-KW"/>
</dbReference>
<feature type="domain" description="RdRp catalytic" evidence="10">
    <location>
        <begin position="294"/>
        <end position="439"/>
    </location>
</feature>
<keyword evidence="6" id="KW-0693">Viral RNA replication</keyword>
<dbReference type="EMBL" id="MN034152">
    <property type="protein sequence ID" value="QDH88514.1"/>
    <property type="molecule type" value="Genomic_RNA"/>
</dbReference>
<dbReference type="SUPFAM" id="SSF56672">
    <property type="entry name" value="DNA/RNA polymerases"/>
    <property type="match status" value="1"/>
</dbReference>
<evidence type="ECO:0000256" key="2">
    <source>
        <dbReference type="ARBA" id="ARBA00022484"/>
    </source>
</evidence>
<keyword evidence="9" id="KW-0479">Metal-binding</keyword>
<accession>A0A514D4H8</accession>
<feature type="binding site" evidence="9">
    <location>
        <position position="309"/>
    </location>
    <ligand>
        <name>Mg(2+)</name>
        <dbReference type="ChEBI" id="CHEBI:18420"/>
        <label>2</label>
    </ligand>
</feature>
<keyword evidence="3" id="KW-0808">Transferase</keyword>
<organism evidence="11">
    <name type="scientific">Leviviridae sp</name>
    <dbReference type="NCBI Taxonomy" id="2027243"/>
    <lineage>
        <taxon>Viruses</taxon>
        <taxon>Riboviria</taxon>
        <taxon>Orthornavirae</taxon>
        <taxon>Lenarviricota</taxon>
        <taxon>Leviviricetes</taxon>
        <taxon>Norzivirales</taxon>
        <taxon>Fiersviridae</taxon>
    </lineage>
</organism>
<evidence type="ECO:0000256" key="1">
    <source>
        <dbReference type="ARBA" id="ARBA00012494"/>
    </source>
</evidence>
<gene>
    <name evidence="11" type="ORF">H1Rhizo26FD619_000001</name>
</gene>
<name>A0A514D4H8_9VIRU</name>
<dbReference type="PROSITE" id="PS50522">
    <property type="entry name" value="RDRP_PHAGE"/>
    <property type="match status" value="1"/>
</dbReference>
<evidence type="ECO:0000313" key="11">
    <source>
        <dbReference type="EMBL" id="QDH88514.1"/>
    </source>
</evidence>
<keyword evidence="9" id="KW-0460">Magnesium</keyword>
<feature type="binding site" evidence="9">
    <location>
        <position position="408"/>
    </location>
    <ligand>
        <name>Mg(2+)</name>
        <dbReference type="ChEBI" id="CHEBI:18420"/>
        <label>2</label>
    </ligand>
</feature>
<dbReference type="EC" id="2.7.7.48" evidence="1"/>
<evidence type="ECO:0000259" key="10">
    <source>
        <dbReference type="PROSITE" id="PS50522"/>
    </source>
</evidence>
<evidence type="ECO:0000256" key="5">
    <source>
        <dbReference type="ARBA" id="ARBA00022741"/>
    </source>
</evidence>
<evidence type="ECO:0000256" key="9">
    <source>
        <dbReference type="PIRSR" id="PIRSR605093-1"/>
    </source>
</evidence>
<feature type="binding site" evidence="9">
    <location>
        <position position="407"/>
    </location>
    <ligand>
        <name>Mg(2+)</name>
        <dbReference type="ChEBI" id="CHEBI:18420"/>
        <label>2</label>
    </ligand>
</feature>